<keyword evidence="5" id="KW-1185">Reference proteome</keyword>
<dbReference type="SUPFAM" id="SSF56219">
    <property type="entry name" value="DNase I-like"/>
    <property type="match status" value="1"/>
</dbReference>
<organism evidence="4 5">
    <name type="scientific">Streptomyces alboflavus</name>
    <dbReference type="NCBI Taxonomy" id="67267"/>
    <lineage>
        <taxon>Bacteria</taxon>
        <taxon>Bacillati</taxon>
        <taxon>Actinomycetota</taxon>
        <taxon>Actinomycetes</taxon>
        <taxon>Kitasatosporales</taxon>
        <taxon>Streptomycetaceae</taxon>
        <taxon>Streptomyces</taxon>
    </lineage>
</organism>
<feature type="transmembrane region" description="Helical" evidence="2">
    <location>
        <begin position="61"/>
        <end position="78"/>
    </location>
</feature>
<feature type="domain" description="Endonuclease/exonuclease/phosphatase" evidence="3">
    <location>
        <begin position="125"/>
        <end position="328"/>
    </location>
</feature>
<dbReference type="eggNOG" id="COG3021">
    <property type="taxonomic scope" value="Bacteria"/>
</dbReference>
<dbReference type="Pfam" id="PF03372">
    <property type="entry name" value="Exo_endo_phos"/>
    <property type="match status" value="1"/>
</dbReference>
<protein>
    <submittedName>
        <fullName evidence="4">Membrane protein</fullName>
    </submittedName>
</protein>
<evidence type="ECO:0000313" key="5">
    <source>
        <dbReference type="Proteomes" id="UP000195880"/>
    </source>
</evidence>
<dbReference type="OrthoDB" id="2340043at2"/>
<dbReference type="EMBL" id="CP021748">
    <property type="protein sequence ID" value="ARX85074.1"/>
    <property type="molecule type" value="Genomic_DNA"/>
</dbReference>
<dbReference type="Gene3D" id="3.60.10.10">
    <property type="entry name" value="Endonuclease/exonuclease/phosphatase"/>
    <property type="match status" value="1"/>
</dbReference>
<reference evidence="4 5" key="1">
    <citation type="submission" date="2017-05" db="EMBL/GenBank/DDBJ databases">
        <title>Streptomyces alboflavus Genome sequencing and assembly.</title>
        <authorList>
            <person name="Wang Y."/>
            <person name="Du B."/>
            <person name="Ding Y."/>
            <person name="Liu H."/>
            <person name="Hou Q."/>
            <person name="Liu K."/>
            <person name="Wang C."/>
            <person name="Yao L."/>
        </authorList>
    </citation>
    <scope>NUCLEOTIDE SEQUENCE [LARGE SCALE GENOMIC DNA]</scope>
    <source>
        <strain evidence="4 5">MDJK44</strain>
    </source>
</reference>
<dbReference type="InterPro" id="IPR005135">
    <property type="entry name" value="Endo/exonuclease/phosphatase"/>
</dbReference>
<evidence type="ECO:0000256" key="1">
    <source>
        <dbReference type="SAM" id="MobiDB-lite"/>
    </source>
</evidence>
<evidence type="ECO:0000259" key="3">
    <source>
        <dbReference type="Pfam" id="PF03372"/>
    </source>
</evidence>
<dbReference type="STRING" id="67267.GCA_000716675_07181"/>
<name>A0A1Z1WF52_9ACTN</name>
<dbReference type="Proteomes" id="UP000195880">
    <property type="component" value="Chromosome"/>
</dbReference>
<evidence type="ECO:0000313" key="4">
    <source>
        <dbReference type="EMBL" id="ARX85074.1"/>
    </source>
</evidence>
<keyword evidence="2" id="KW-0812">Transmembrane</keyword>
<dbReference type="InterPro" id="IPR036691">
    <property type="entry name" value="Endo/exonu/phosph_ase_sf"/>
</dbReference>
<proteinExistence type="predicted"/>
<dbReference type="AlphaFoldDB" id="A0A1Z1WF52"/>
<dbReference type="KEGG" id="salf:SMD44_04532"/>
<gene>
    <name evidence="4" type="ORF">SMD44_04532</name>
</gene>
<keyword evidence="2" id="KW-0472">Membrane</keyword>
<dbReference type="GO" id="GO:0003824">
    <property type="term" value="F:catalytic activity"/>
    <property type="evidence" value="ECO:0007669"/>
    <property type="project" value="InterPro"/>
</dbReference>
<feature type="transmembrane region" description="Helical" evidence="2">
    <location>
        <begin position="29"/>
        <end position="49"/>
    </location>
</feature>
<feature type="transmembrane region" description="Helical" evidence="2">
    <location>
        <begin position="84"/>
        <end position="102"/>
    </location>
</feature>
<evidence type="ECO:0000256" key="2">
    <source>
        <dbReference type="SAM" id="Phobius"/>
    </source>
</evidence>
<keyword evidence="2" id="KW-1133">Transmembrane helix</keyword>
<accession>A0A1Z1WF52</accession>
<sequence>MEHVTAPPTFPEAEPDGPVDVRRPQSHRVAAWTAGLLLAAVSAVLGCRIADTDAVTPVPQVLAFLPWLLVPAAAGLLLSALGRWRVGLVWAVAVLGGLAWFIEPYGKVADPDGPPVAELRVLASNVEFGRGTPGLIKAIRERKPDLVFVSECDRACDGKLRDALPEAAYPYRAAVASAGDDGADGSVILSNVPLKEAPGVRGTLGMPGAVAEVKGIPVRVQLAHPMPPTPGDLGRWRAELGRLRDYAAAGDGPTIVAGDFNATQDHAAFRRVLDAGLRDAARLSGASRTPSWPTALPRPFGAQIDHVLASEDFAAHGARFLEIGDTDHRALLVDLTLHRDEV</sequence>
<feature type="region of interest" description="Disordered" evidence="1">
    <location>
        <begin position="1"/>
        <end position="21"/>
    </location>
</feature>